<reference evidence="11 13" key="2">
    <citation type="submission" date="2017-03" db="EMBL/GenBank/DDBJ databases">
        <title>Complete sequence of Clostridium formicaceticum DSM 92.</title>
        <authorList>
            <person name="Poehlein A."/>
            <person name="Karl M."/>
            <person name="Bengelsdorf F.R."/>
            <person name="Duerre P."/>
            <person name="Daniel R."/>
        </authorList>
    </citation>
    <scope>NUCLEOTIDE SEQUENCE [LARGE SCALE GENOMIC DNA]</scope>
    <source>
        <strain evidence="11 13">DSM 92</strain>
    </source>
</reference>
<keyword evidence="3 9" id="KW-1003">Cell membrane</keyword>
<protein>
    <recommendedName>
        <fullName evidence="9">Sec-independent protein translocase protein TatA</fullName>
    </recommendedName>
</protein>
<evidence type="ECO:0000256" key="7">
    <source>
        <dbReference type="ARBA" id="ARBA00023010"/>
    </source>
</evidence>
<evidence type="ECO:0000256" key="6">
    <source>
        <dbReference type="ARBA" id="ARBA00022989"/>
    </source>
</evidence>
<dbReference type="PANTHER" id="PTHR42982">
    <property type="entry name" value="SEC-INDEPENDENT PROTEIN TRANSLOCASE PROTEIN TATA"/>
    <property type="match status" value="1"/>
</dbReference>
<dbReference type="Proteomes" id="UP000177894">
    <property type="component" value="Chromosome"/>
</dbReference>
<dbReference type="PRINTS" id="PR01506">
    <property type="entry name" value="TATBPROTEIN"/>
</dbReference>
<evidence type="ECO:0000256" key="8">
    <source>
        <dbReference type="ARBA" id="ARBA00023136"/>
    </source>
</evidence>
<comment type="subunit">
    <text evidence="9">Forms a complex with TatC.</text>
</comment>
<evidence type="ECO:0000256" key="5">
    <source>
        <dbReference type="ARBA" id="ARBA00022927"/>
    </source>
</evidence>
<dbReference type="PANTHER" id="PTHR42982:SF1">
    <property type="entry name" value="SEC-INDEPENDENT PROTEIN TRANSLOCASE PROTEIN TATA"/>
    <property type="match status" value="1"/>
</dbReference>
<dbReference type="HAMAP" id="MF_00236">
    <property type="entry name" value="TatA_E"/>
    <property type="match status" value="1"/>
</dbReference>
<evidence type="ECO:0000256" key="1">
    <source>
        <dbReference type="ARBA" id="ARBA00004162"/>
    </source>
</evidence>
<dbReference type="EMBL" id="CP017603">
    <property type="protein sequence ID" value="AOY77743.1"/>
    <property type="molecule type" value="Genomic_DNA"/>
</dbReference>
<dbReference type="GO" id="GO:0008320">
    <property type="term" value="F:protein transmembrane transporter activity"/>
    <property type="evidence" value="ECO:0007669"/>
    <property type="project" value="UniProtKB-UniRule"/>
</dbReference>
<dbReference type="Proteomes" id="UP000192478">
    <property type="component" value="Chromosome"/>
</dbReference>
<comment type="similarity">
    <text evidence="9">Belongs to the TatA/E family.</text>
</comment>
<evidence type="ECO:0000313" key="13">
    <source>
        <dbReference type="Proteomes" id="UP000192478"/>
    </source>
</evidence>
<dbReference type="KEGG" id="cfm:BJL90_18900"/>
<keyword evidence="4 9" id="KW-0812">Transmembrane</keyword>
<evidence type="ECO:0000313" key="12">
    <source>
        <dbReference type="Proteomes" id="UP000177894"/>
    </source>
</evidence>
<proteinExistence type="inferred from homology"/>
<dbReference type="Pfam" id="PF02416">
    <property type="entry name" value="TatA_B_E"/>
    <property type="match status" value="1"/>
</dbReference>
<gene>
    <name evidence="11" type="primary">tatAd_1</name>
    <name evidence="9" type="synonym">tatA</name>
    <name evidence="10" type="ORF">BJL90_18900</name>
    <name evidence="11" type="ORF">CLFO_27420</name>
</gene>
<dbReference type="GO" id="GO:0043953">
    <property type="term" value="P:protein transport by the Tat complex"/>
    <property type="evidence" value="ECO:0007669"/>
    <property type="project" value="UniProtKB-UniRule"/>
</dbReference>
<keyword evidence="2 9" id="KW-0813">Transport</keyword>
<evidence type="ECO:0000313" key="10">
    <source>
        <dbReference type="EMBL" id="AOY77743.1"/>
    </source>
</evidence>
<evidence type="ECO:0000256" key="3">
    <source>
        <dbReference type="ARBA" id="ARBA00022475"/>
    </source>
</evidence>
<feature type="transmembrane region" description="Helical" evidence="9">
    <location>
        <begin position="6"/>
        <end position="25"/>
    </location>
</feature>
<accession>A0AAC9RJN7</accession>
<sequence length="65" mass="7088">MPNIGLAELVIILSIALIVFGPGKLPDVGHALGKSLREFKIAKDSVFNDVNDALEKEKNEQETIK</sequence>
<evidence type="ECO:0000313" key="11">
    <source>
        <dbReference type="EMBL" id="ARE88341.1"/>
    </source>
</evidence>
<name>A0AAC9RJN7_9CLOT</name>
<dbReference type="GO" id="GO:0033281">
    <property type="term" value="C:TAT protein transport complex"/>
    <property type="evidence" value="ECO:0007669"/>
    <property type="project" value="UniProtKB-UniRule"/>
</dbReference>
<comment type="subcellular location">
    <subcellularLocation>
        <location evidence="1 9">Cell membrane</location>
        <topology evidence="1 9">Single-pass membrane protein</topology>
    </subcellularLocation>
</comment>
<evidence type="ECO:0000256" key="4">
    <source>
        <dbReference type="ARBA" id="ARBA00022692"/>
    </source>
</evidence>
<keyword evidence="7 9" id="KW-0811">Translocation</keyword>
<dbReference type="InterPro" id="IPR006312">
    <property type="entry name" value="TatA/E"/>
</dbReference>
<evidence type="ECO:0000256" key="9">
    <source>
        <dbReference type="HAMAP-Rule" id="MF_00236"/>
    </source>
</evidence>
<organism evidence="11 13">
    <name type="scientific">Clostridium formicaceticum</name>
    <dbReference type="NCBI Taxonomy" id="1497"/>
    <lineage>
        <taxon>Bacteria</taxon>
        <taxon>Bacillati</taxon>
        <taxon>Bacillota</taxon>
        <taxon>Clostridia</taxon>
        <taxon>Eubacteriales</taxon>
        <taxon>Clostridiaceae</taxon>
        <taxon>Clostridium</taxon>
    </lineage>
</organism>
<comment type="function">
    <text evidence="9">Part of the twin-arginine translocation (Tat) system that transports large folded proteins containing a characteristic twin-arginine motif in their signal peptide across membranes. TatA could form the protein-conducting channel of the Tat system.</text>
</comment>
<dbReference type="EMBL" id="CP020559">
    <property type="protein sequence ID" value="ARE88341.1"/>
    <property type="molecule type" value="Genomic_DNA"/>
</dbReference>
<dbReference type="Gene3D" id="1.20.5.3310">
    <property type="match status" value="1"/>
</dbReference>
<dbReference type="AlphaFoldDB" id="A0AAC9RJN7"/>
<keyword evidence="8 9" id="KW-0472">Membrane</keyword>
<keyword evidence="5 9" id="KW-0653">Protein transport</keyword>
<dbReference type="RefSeq" id="WP_070971801.1">
    <property type="nucleotide sequence ID" value="NZ_CP017603.1"/>
</dbReference>
<keyword evidence="12" id="KW-1185">Reference proteome</keyword>
<keyword evidence="6 9" id="KW-1133">Transmembrane helix</keyword>
<evidence type="ECO:0000256" key="2">
    <source>
        <dbReference type="ARBA" id="ARBA00022448"/>
    </source>
</evidence>
<dbReference type="InterPro" id="IPR003369">
    <property type="entry name" value="TatA/B/E"/>
</dbReference>
<reference evidence="10 12" key="1">
    <citation type="submission" date="2016-10" db="EMBL/GenBank/DDBJ databases">
        <title>Complete Genome Sequence of Acetogen Clostridium formicoaceticum ATCC 27076.</title>
        <authorList>
            <person name="Bao T."/>
            <person name="Cheng C."/>
            <person name="Zhao J."/>
            <person name="Yang S.-T."/>
            <person name="Wang J."/>
            <person name="Wang M."/>
        </authorList>
    </citation>
    <scope>NUCLEOTIDE SEQUENCE [LARGE SCALE GENOMIC DNA]</scope>
    <source>
        <strain evidence="10 12">ATCC 27076</strain>
    </source>
</reference>
<dbReference type="NCBIfam" id="NF011430">
    <property type="entry name" value="PRK14861.1"/>
    <property type="match status" value="1"/>
</dbReference>